<evidence type="ECO:0000313" key="2">
    <source>
        <dbReference type="Proteomes" id="UP000015102"/>
    </source>
</evidence>
<sequence>MEKLRRKTILEMRLVRENTRMRKITFAMIRPSLSLITFRVKLHKTVRRIRRMIGVKNVKSILRLLVFQPNVLAIVEGATSITATSTTTGAIDHKTTGTNTIGTATTIIAGPKRTHNP</sequence>
<reference evidence="1" key="2">
    <citation type="submission" date="2015-06" db="UniProtKB">
        <authorList>
            <consortium name="EnsemblMetazoa"/>
        </authorList>
    </citation>
    <scope>IDENTIFICATION</scope>
</reference>
<organism evidence="1 2">
    <name type="scientific">Megaselia scalaris</name>
    <name type="common">Humpbacked fly</name>
    <name type="synonym">Phora scalaris</name>
    <dbReference type="NCBI Taxonomy" id="36166"/>
    <lineage>
        <taxon>Eukaryota</taxon>
        <taxon>Metazoa</taxon>
        <taxon>Ecdysozoa</taxon>
        <taxon>Arthropoda</taxon>
        <taxon>Hexapoda</taxon>
        <taxon>Insecta</taxon>
        <taxon>Pterygota</taxon>
        <taxon>Neoptera</taxon>
        <taxon>Endopterygota</taxon>
        <taxon>Diptera</taxon>
        <taxon>Brachycera</taxon>
        <taxon>Muscomorpha</taxon>
        <taxon>Platypezoidea</taxon>
        <taxon>Phoridae</taxon>
        <taxon>Megaseliini</taxon>
        <taxon>Megaselia</taxon>
    </lineage>
</organism>
<evidence type="ECO:0000313" key="1">
    <source>
        <dbReference type="EnsemblMetazoa" id="MESCA002707-PA"/>
    </source>
</evidence>
<name>T1GH24_MEGSC</name>
<accession>T1GH24</accession>
<dbReference type="HOGENOM" id="CLU_2087575_0_0_1"/>
<proteinExistence type="predicted"/>
<dbReference type="EMBL" id="CAQQ02035381">
    <property type="status" value="NOT_ANNOTATED_CDS"/>
    <property type="molecule type" value="Genomic_DNA"/>
</dbReference>
<dbReference type="AlphaFoldDB" id="T1GH24"/>
<dbReference type="EnsemblMetazoa" id="MESCA002707-RA">
    <property type="protein sequence ID" value="MESCA002707-PA"/>
    <property type="gene ID" value="MESCA002707"/>
</dbReference>
<dbReference type="EMBL" id="CAQQ02035382">
    <property type="status" value="NOT_ANNOTATED_CDS"/>
    <property type="molecule type" value="Genomic_DNA"/>
</dbReference>
<keyword evidence="2" id="KW-1185">Reference proteome</keyword>
<reference evidence="2" key="1">
    <citation type="submission" date="2013-02" db="EMBL/GenBank/DDBJ databases">
        <authorList>
            <person name="Hughes D."/>
        </authorList>
    </citation>
    <scope>NUCLEOTIDE SEQUENCE</scope>
    <source>
        <strain>Durham</strain>
        <strain evidence="2">NC isolate 2 -- Noor lab</strain>
    </source>
</reference>
<dbReference type="Proteomes" id="UP000015102">
    <property type="component" value="Unassembled WGS sequence"/>
</dbReference>
<protein>
    <submittedName>
        <fullName evidence="1">Uncharacterized protein</fullName>
    </submittedName>
</protein>